<comment type="caution">
    <text evidence="1">The sequence shown here is derived from an EMBL/GenBank/DDBJ whole genome shotgun (WGS) entry which is preliminary data.</text>
</comment>
<sequence length="155" mass="17764">MNMYSSLFQQNFEIVKAVTPELIDEAYKLRYQVYCEEKGYEDAGRCPDQREYDDYDCRSMHSLIKHKASGIYIGVVRLILPQCSSEGMPLPVEKFCNLNLSESHPHLASLAKQSIGEISRFSVSKVFRRRIAEQGLVWGIPREDECYNSGIAMSL</sequence>
<protein>
    <submittedName>
        <fullName evidence="1">PEP-CTERM/exosortase system-associated acyltransferase</fullName>
    </submittedName>
</protein>
<evidence type="ECO:0000313" key="1">
    <source>
        <dbReference type="EMBL" id="HHJ80825.1"/>
    </source>
</evidence>
<dbReference type="NCBIfam" id="TIGR03694">
    <property type="entry name" value="exosort_acyl"/>
    <property type="match status" value="1"/>
</dbReference>
<dbReference type="Proteomes" id="UP000885832">
    <property type="component" value="Unassembled WGS sequence"/>
</dbReference>
<reference evidence="1" key="1">
    <citation type="journal article" date="2020" name="mSystems">
        <title>Genome- and Community-Level Interaction Insights into Carbon Utilization and Element Cycling Functions of Hydrothermarchaeota in Hydrothermal Sediment.</title>
        <authorList>
            <person name="Zhou Z."/>
            <person name="Liu Y."/>
            <person name="Xu W."/>
            <person name="Pan J."/>
            <person name="Luo Z.H."/>
            <person name="Li M."/>
        </authorList>
    </citation>
    <scope>NUCLEOTIDE SEQUENCE [LARGE SCALE GENOMIC DNA]</scope>
    <source>
        <strain evidence="1">HyVt-505</strain>
    </source>
</reference>
<dbReference type="Gene3D" id="3.40.630.30">
    <property type="match status" value="1"/>
</dbReference>
<dbReference type="SUPFAM" id="SSF55729">
    <property type="entry name" value="Acyl-CoA N-acyltransferases (Nat)"/>
    <property type="match status" value="1"/>
</dbReference>
<dbReference type="InterPro" id="IPR016181">
    <property type="entry name" value="Acyl_CoA_acyltransferase"/>
</dbReference>
<name>A0A832N5G3_9GAMM</name>
<gene>
    <name evidence="1" type="ORF">ENJ65_04250</name>
</gene>
<dbReference type="AlphaFoldDB" id="A0A832N5G3"/>
<keyword evidence="1" id="KW-0808">Transferase</keyword>
<feature type="non-terminal residue" evidence="1">
    <location>
        <position position="155"/>
    </location>
</feature>
<keyword evidence="1" id="KW-0012">Acyltransferase</keyword>
<dbReference type="Pfam" id="PF13444">
    <property type="entry name" value="Acetyltransf_5"/>
    <property type="match status" value="1"/>
</dbReference>
<organism evidence="1">
    <name type="scientific">Candidatus Tenderia electrophaga</name>
    <dbReference type="NCBI Taxonomy" id="1748243"/>
    <lineage>
        <taxon>Bacteria</taxon>
        <taxon>Pseudomonadati</taxon>
        <taxon>Pseudomonadota</taxon>
        <taxon>Gammaproteobacteria</taxon>
        <taxon>Candidatus Tenderiales</taxon>
        <taxon>Candidatus Tenderiaceae</taxon>
        <taxon>Candidatus Tenderia</taxon>
    </lineage>
</organism>
<proteinExistence type="predicted"/>
<dbReference type="InterPro" id="IPR022484">
    <property type="entry name" value="PEP-CTERM/exosrtase_acylTfrase"/>
</dbReference>
<dbReference type="GO" id="GO:0016746">
    <property type="term" value="F:acyltransferase activity"/>
    <property type="evidence" value="ECO:0007669"/>
    <property type="project" value="UniProtKB-KW"/>
</dbReference>
<dbReference type="EMBL" id="DRNF01000268">
    <property type="protein sequence ID" value="HHJ80825.1"/>
    <property type="molecule type" value="Genomic_DNA"/>
</dbReference>
<accession>A0A832N5G3</accession>